<dbReference type="PROSITE" id="PS50405">
    <property type="entry name" value="GST_CTER"/>
    <property type="match status" value="1"/>
</dbReference>
<evidence type="ECO:0000313" key="4">
    <source>
        <dbReference type="EMBL" id="MBC5850977.1"/>
    </source>
</evidence>
<evidence type="ECO:0000313" key="5">
    <source>
        <dbReference type="Proteomes" id="UP000615796"/>
    </source>
</evidence>
<dbReference type="SFLD" id="SFLDS00019">
    <property type="entry name" value="Glutathione_Transferase_(cytos"/>
    <property type="match status" value="1"/>
</dbReference>
<feature type="domain" description="GST C-terminal" evidence="3">
    <location>
        <begin position="90"/>
        <end position="212"/>
    </location>
</feature>
<dbReference type="PANTHER" id="PTHR42673:SF21">
    <property type="entry name" value="GLUTATHIONE S-TRANSFERASE YFCF"/>
    <property type="match status" value="1"/>
</dbReference>
<organism evidence="4 5">
    <name type="scientific">Vibrio metschnikovii</name>
    <dbReference type="NCBI Taxonomy" id="28172"/>
    <lineage>
        <taxon>Bacteria</taxon>
        <taxon>Pseudomonadati</taxon>
        <taxon>Pseudomonadota</taxon>
        <taxon>Gammaproteobacteria</taxon>
        <taxon>Vibrionales</taxon>
        <taxon>Vibrionaceae</taxon>
        <taxon>Vibrio</taxon>
    </lineage>
</organism>
<dbReference type="InterPro" id="IPR040079">
    <property type="entry name" value="Glutathione_S-Trfase"/>
</dbReference>
<dbReference type="EC" id="5.2.1.2" evidence="4"/>
<dbReference type="Pfam" id="PF00043">
    <property type="entry name" value="GST_C"/>
    <property type="match status" value="1"/>
</dbReference>
<dbReference type="NCBIfam" id="TIGR01262">
    <property type="entry name" value="maiA"/>
    <property type="match status" value="1"/>
</dbReference>
<dbReference type="InterPro" id="IPR005955">
    <property type="entry name" value="GST_Zeta"/>
</dbReference>
<proteinExistence type="inferred from homology"/>
<dbReference type="InterPro" id="IPR034333">
    <property type="entry name" value="GST_Zeta_N"/>
</dbReference>
<dbReference type="GO" id="GO:0004364">
    <property type="term" value="F:glutathione transferase activity"/>
    <property type="evidence" value="ECO:0007669"/>
    <property type="project" value="TreeGrafter"/>
</dbReference>
<dbReference type="InterPro" id="IPR010987">
    <property type="entry name" value="Glutathione-S-Trfase_C-like"/>
</dbReference>
<dbReference type="EMBL" id="JACRUP010000004">
    <property type="protein sequence ID" value="MBC5850977.1"/>
    <property type="molecule type" value="Genomic_DNA"/>
</dbReference>
<keyword evidence="4" id="KW-0413">Isomerase</keyword>
<reference evidence="4" key="1">
    <citation type="submission" date="2020-08" db="EMBL/GenBank/DDBJ databases">
        <title>Genome Sequencing and Pan-Genome Analysis of Migratory bird Vibrio Strains, Inner Mongolia.</title>
        <authorList>
            <person name="Zheng L."/>
        </authorList>
    </citation>
    <scope>NUCLEOTIDE SEQUENCE</scope>
    <source>
        <strain evidence="4">M13F</strain>
    </source>
</reference>
<dbReference type="GO" id="GO:0006749">
    <property type="term" value="P:glutathione metabolic process"/>
    <property type="evidence" value="ECO:0007669"/>
    <property type="project" value="TreeGrafter"/>
</dbReference>
<dbReference type="InterPro" id="IPR034330">
    <property type="entry name" value="GST_Zeta_C"/>
</dbReference>
<dbReference type="InterPro" id="IPR004045">
    <property type="entry name" value="Glutathione_S-Trfase_N"/>
</dbReference>
<dbReference type="SUPFAM" id="SSF52833">
    <property type="entry name" value="Thioredoxin-like"/>
    <property type="match status" value="1"/>
</dbReference>
<dbReference type="GO" id="GO:0016034">
    <property type="term" value="F:maleylacetoacetate isomerase activity"/>
    <property type="evidence" value="ECO:0007669"/>
    <property type="project" value="UniProtKB-EC"/>
</dbReference>
<dbReference type="Gene3D" id="3.40.30.10">
    <property type="entry name" value="Glutaredoxin"/>
    <property type="match status" value="1"/>
</dbReference>
<dbReference type="CDD" id="cd03191">
    <property type="entry name" value="GST_C_Zeta"/>
    <property type="match status" value="1"/>
</dbReference>
<dbReference type="Pfam" id="PF02798">
    <property type="entry name" value="GST_N"/>
    <property type="match status" value="1"/>
</dbReference>
<dbReference type="RefSeq" id="WP_187025828.1">
    <property type="nucleotide sequence ID" value="NZ_CAWQLT010000001.1"/>
</dbReference>
<dbReference type="SUPFAM" id="SSF47616">
    <property type="entry name" value="GST C-terminal domain-like"/>
    <property type="match status" value="1"/>
</dbReference>
<evidence type="ECO:0000259" key="3">
    <source>
        <dbReference type="PROSITE" id="PS50405"/>
    </source>
</evidence>
<comment type="caution">
    <text evidence="4">The sequence shown here is derived from an EMBL/GenBank/DDBJ whole genome shotgun (WGS) entry which is preliminary data.</text>
</comment>
<dbReference type="AlphaFoldDB" id="A0A9X0R7N0"/>
<dbReference type="CDD" id="cd03042">
    <property type="entry name" value="GST_N_Zeta"/>
    <property type="match status" value="1"/>
</dbReference>
<dbReference type="SFLD" id="SFLDG00358">
    <property type="entry name" value="Main_(cytGST)"/>
    <property type="match status" value="1"/>
</dbReference>
<protein>
    <submittedName>
        <fullName evidence="4">Maleylacetoacetate isomerase</fullName>
        <ecNumber evidence="4">5.2.1.2</ecNumber>
    </submittedName>
</protein>
<comment type="similarity">
    <text evidence="1">Belongs to the GST superfamily. Zeta family.</text>
</comment>
<feature type="domain" description="GST N-terminal" evidence="2">
    <location>
        <begin position="2"/>
        <end position="85"/>
    </location>
</feature>
<dbReference type="InterPro" id="IPR004046">
    <property type="entry name" value="GST_C"/>
</dbReference>
<keyword evidence="5" id="KW-1185">Reference proteome</keyword>
<dbReference type="PROSITE" id="PS50404">
    <property type="entry name" value="GST_NTER"/>
    <property type="match status" value="1"/>
</dbReference>
<dbReference type="InterPro" id="IPR036249">
    <property type="entry name" value="Thioredoxin-like_sf"/>
</dbReference>
<name>A0A9X0R7N0_VIBME</name>
<gene>
    <name evidence="4" type="primary">maiA</name>
    <name evidence="4" type="ORF">H8Q88_08355</name>
</gene>
<evidence type="ECO:0000256" key="1">
    <source>
        <dbReference type="ARBA" id="ARBA00010007"/>
    </source>
</evidence>
<dbReference type="GO" id="GO:0005737">
    <property type="term" value="C:cytoplasm"/>
    <property type="evidence" value="ECO:0007669"/>
    <property type="project" value="InterPro"/>
</dbReference>
<accession>A0A9X0R7N0</accession>
<dbReference type="GO" id="GO:0006559">
    <property type="term" value="P:L-phenylalanine catabolic process"/>
    <property type="evidence" value="ECO:0007669"/>
    <property type="project" value="TreeGrafter"/>
</dbReference>
<dbReference type="Gene3D" id="1.20.1050.10">
    <property type="match status" value="1"/>
</dbReference>
<dbReference type="Proteomes" id="UP000615796">
    <property type="component" value="Unassembled WGS sequence"/>
</dbReference>
<sequence length="212" mass="24275">MSELKLYGYWRSSATYRVRLALEIKQLSYQQFPVDLIAQGGEQHSEVFHQLNASELVPVLVDGDFVLNQSLAIIEYLDDHYPQSRLIPVSGEAKYRVLSLAHDIAMDIHPLNNLRVLQYLSQNLAVDEPKKTQWYQHWIAVGFRAIEEKLTISAGQYCIGDALSLADICLIPQVYNAERFAVDMSPYPNMMRITQMLRERADFHSAAPESCR</sequence>
<evidence type="ECO:0000259" key="2">
    <source>
        <dbReference type="PROSITE" id="PS50404"/>
    </source>
</evidence>
<dbReference type="InterPro" id="IPR036282">
    <property type="entry name" value="Glutathione-S-Trfase_C_sf"/>
</dbReference>
<dbReference type="PANTHER" id="PTHR42673">
    <property type="entry name" value="MALEYLACETOACETATE ISOMERASE"/>
    <property type="match status" value="1"/>
</dbReference>